<proteinExistence type="predicted"/>
<evidence type="ECO:0000256" key="1">
    <source>
        <dbReference type="SAM" id="SignalP"/>
    </source>
</evidence>
<keyword evidence="3" id="KW-1185">Reference proteome</keyword>
<organism evidence="2 3">
    <name type="scientific">Caenorhabditis bovis</name>
    <dbReference type="NCBI Taxonomy" id="2654633"/>
    <lineage>
        <taxon>Eukaryota</taxon>
        <taxon>Metazoa</taxon>
        <taxon>Ecdysozoa</taxon>
        <taxon>Nematoda</taxon>
        <taxon>Chromadorea</taxon>
        <taxon>Rhabditida</taxon>
        <taxon>Rhabditina</taxon>
        <taxon>Rhabditomorpha</taxon>
        <taxon>Rhabditoidea</taxon>
        <taxon>Rhabditidae</taxon>
        <taxon>Peloderinae</taxon>
        <taxon>Caenorhabditis</taxon>
    </lineage>
</organism>
<gene>
    <name evidence="2" type="ORF">CBOVIS_LOCUS2057</name>
</gene>
<dbReference type="Proteomes" id="UP000494206">
    <property type="component" value="Unassembled WGS sequence"/>
</dbReference>
<accession>A0A8S1EH39</accession>
<feature type="signal peptide" evidence="1">
    <location>
        <begin position="1"/>
        <end position="19"/>
    </location>
</feature>
<evidence type="ECO:0000313" key="3">
    <source>
        <dbReference type="Proteomes" id="UP000494206"/>
    </source>
</evidence>
<name>A0A8S1EH39_9PELO</name>
<protein>
    <recommendedName>
        <fullName evidence="4">Receptor L-domain domain-containing protein</fullName>
    </recommendedName>
</protein>
<reference evidence="2 3" key="1">
    <citation type="submission" date="2020-04" db="EMBL/GenBank/DDBJ databases">
        <authorList>
            <person name="Laetsch R D."/>
            <person name="Stevens L."/>
            <person name="Kumar S."/>
            <person name="Blaxter L. M."/>
        </authorList>
    </citation>
    <scope>NUCLEOTIDE SEQUENCE [LARGE SCALE GENOMIC DNA]</scope>
</reference>
<feature type="chain" id="PRO_5035759660" description="Receptor L-domain domain-containing protein" evidence="1">
    <location>
        <begin position="20"/>
        <end position="459"/>
    </location>
</feature>
<dbReference type="AlphaFoldDB" id="A0A8S1EH39"/>
<dbReference type="SUPFAM" id="SSF52058">
    <property type="entry name" value="L domain-like"/>
    <property type="match status" value="1"/>
</dbReference>
<dbReference type="EMBL" id="CADEPM010000001">
    <property type="protein sequence ID" value="CAB3398821.1"/>
    <property type="molecule type" value="Genomic_DNA"/>
</dbReference>
<keyword evidence="1" id="KW-0732">Signal</keyword>
<evidence type="ECO:0008006" key="4">
    <source>
        <dbReference type="Google" id="ProtNLM"/>
    </source>
</evidence>
<sequence>MRNKLYILLIFSIIGQTFHLRVENKEYNGKNYCHVRSDLIEENVALINRDDFRWNCTNIASTMLYMIKWTENEINSLLGNAEYLYDVHIFIQNSQLEKIDFSSLKSIENVQLNIQDNPKLKEIIVPEAIFGTRKNILIYLFGNPSLSTESIETFKKLCDVSCGMSTPTKTEIKRIRIMVNHDEIVKGFWCRFNDLGDAQAAFYSPNEELKFCRNLNQIKIIITDWSNEQINEFLGNLIAASVITLLIAHSQLEVLDLSAIGYLDRIIFILIDNPKLRTIKFSRLVLDQKRIMNVVQSFHNPMLSDESIEGLRKICAFNCLIERGRYSNLRNENNEEAIIRNRMEFRWNCPNRASMTFYMVRWSEYEINSLWSHVEYVYNVKIVITETMADRIEFKSLKGIERSEFTIMDNPNLDTIEIPPDVLKSRRGISIYTLNNPSISDKSFETIRDFCDKYCRLQP</sequence>
<comment type="caution">
    <text evidence="2">The sequence shown here is derived from an EMBL/GenBank/DDBJ whole genome shotgun (WGS) entry which is preliminary data.</text>
</comment>
<evidence type="ECO:0000313" key="2">
    <source>
        <dbReference type="EMBL" id="CAB3398821.1"/>
    </source>
</evidence>